<protein>
    <submittedName>
        <fullName evidence="1">Uncharacterized protein</fullName>
    </submittedName>
</protein>
<evidence type="ECO:0000313" key="2">
    <source>
        <dbReference type="Proteomes" id="UP000234789"/>
    </source>
</evidence>
<proteinExistence type="predicted"/>
<name>A0A2N5N2H7_9BACL</name>
<dbReference type="AlphaFoldDB" id="A0A2N5N2H7"/>
<dbReference type="Proteomes" id="UP000234789">
    <property type="component" value="Unassembled WGS sequence"/>
</dbReference>
<sequence>MEYTNAEVEVIIWLNNYLKSKEDRLINIQHKYRYNYNNNQHIELDGFGDGFAVEIYLASDLKGAKIDKVASDILKLTLLPKDIKRLFVCREEVKNRLQGKSWLSYAIIQNSIEIIVPKFTEETLGNLIIANKRNRESILRM</sequence>
<keyword evidence="2" id="KW-1185">Reference proteome</keyword>
<reference evidence="1 2" key="1">
    <citation type="submission" date="2017-05" db="EMBL/GenBank/DDBJ databases">
        <title>Functional genome analysis of Paenibacillus pasadenensis strain R16: insights on endophytic life style and antifungal activity.</title>
        <authorList>
            <person name="Passera A."/>
            <person name="Marcolungo L."/>
            <person name="Casati P."/>
            <person name="Brasca M."/>
            <person name="Quaglino F."/>
            <person name="Delledonne M."/>
        </authorList>
    </citation>
    <scope>NUCLEOTIDE SEQUENCE [LARGE SCALE GENOMIC DNA]</scope>
    <source>
        <strain evidence="1 2">R16</strain>
    </source>
</reference>
<organism evidence="1 2">
    <name type="scientific">Paenibacillus pasadenensis</name>
    <dbReference type="NCBI Taxonomy" id="217090"/>
    <lineage>
        <taxon>Bacteria</taxon>
        <taxon>Bacillati</taxon>
        <taxon>Bacillota</taxon>
        <taxon>Bacilli</taxon>
        <taxon>Bacillales</taxon>
        <taxon>Paenibacillaceae</taxon>
        <taxon>Paenibacillus</taxon>
    </lineage>
</organism>
<evidence type="ECO:0000313" key="1">
    <source>
        <dbReference type="EMBL" id="PLT44529.1"/>
    </source>
</evidence>
<comment type="caution">
    <text evidence="1">The sequence shown here is derived from an EMBL/GenBank/DDBJ whole genome shotgun (WGS) entry which is preliminary data.</text>
</comment>
<gene>
    <name evidence="1" type="ORF">B8V81_2960</name>
</gene>
<dbReference type="EMBL" id="NFEZ01000004">
    <property type="protein sequence ID" value="PLT44529.1"/>
    <property type="molecule type" value="Genomic_DNA"/>
</dbReference>
<accession>A0A2N5N2H7</accession>